<gene>
    <name evidence="1" type="ORF">K3G42_003289</name>
</gene>
<dbReference type="EMBL" id="CM037628">
    <property type="protein sequence ID" value="KAH7996258.1"/>
    <property type="molecule type" value="Genomic_DNA"/>
</dbReference>
<protein>
    <submittedName>
        <fullName evidence="1">Uncharacterized protein</fullName>
    </submittedName>
</protein>
<organism evidence="1 2">
    <name type="scientific">Sphaerodactylus townsendi</name>
    <dbReference type="NCBI Taxonomy" id="933632"/>
    <lineage>
        <taxon>Eukaryota</taxon>
        <taxon>Metazoa</taxon>
        <taxon>Chordata</taxon>
        <taxon>Craniata</taxon>
        <taxon>Vertebrata</taxon>
        <taxon>Euteleostomi</taxon>
        <taxon>Lepidosauria</taxon>
        <taxon>Squamata</taxon>
        <taxon>Bifurcata</taxon>
        <taxon>Gekkota</taxon>
        <taxon>Sphaerodactylidae</taxon>
        <taxon>Sphaerodactylus</taxon>
    </lineage>
</organism>
<comment type="caution">
    <text evidence="1">The sequence shown here is derived from an EMBL/GenBank/DDBJ whole genome shotgun (WGS) entry which is preliminary data.</text>
</comment>
<evidence type="ECO:0000313" key="1">
    <source>
        <dbReference type="EMBL" id="KAH7996258.1"/>
    </source>
</evidence>
<accession>A0ACB8EUR6</accession>
<reference evidence="1" key="1">
    <citation type="submission" date="2021-08" db="EMBL/GenBank/DDBJ databases">
        <title>The first chromosome-level gecko genome reveals the dynamic sex chromosomes of Neotropical dwarf geckos (Sphaerodactylidae: Sphaerodactylus).</title>
        <authorList>
            <person name="Pinto B.J."/>
            <person name="Keating S.E."/>
            <person name="Gamble T."/>
        </authorList>
    </citation>
    <scope>NUCLEOTIDE SEQUENCE</scope>
    <source>
        <strain evidence="1">TG3544</strain>
    </source>
</reference>
<proteinExistence type="predicted"/>
<dbReference type="Proteomes" id="UP000827872">
    <property type="component" value="Linkage Group LG15"/>
</dbReference>
<evidence type="ECO:0000313" key="2">
    <source>
        <dbReference type="Proteomes" id="UP000827872"/>
    </source>
</evidence>
<keyword evidence="2" id="KW-1185">Reference proteome</keyword>
<name>A0ACB8EUR6_9SAUR</name>
<sequence>MNKKSEFSLLLSVPAAQPDYFNTGHAALSRVNTLLNQYIWKGATHSRIAVSRRFVIIILLVSTAAPFLPYLLEAREENPKLHCHLILCPHSSGLFIGEAFILCVCLSVFSHILLCSGRRYFAACHFLCPCRWREGEGKECASEEPWACGEQQNQ</sequence>